<comment type="caution">
    <text evidence="1">The sequence shown here is derived from an EMBL/GenBank/DDBJ whole genome shotgun (WGS) entry which is preliminary data.</text>
</comment>
<evidence type="ECO:0000313" key="2">
    <source>
        <dbReference type="Proteomes" id="UP001199135"/>
    </source>
</evidence>
<reference evidence="1 2" key="1">
    <citation type="submission" date="2019-08" db="EMBL/GenBank/DDBJ databases">
        <title>Genome sequencing of Psyttalia spp.-associated microbial isolates reveals a potentially novel species in the Serratia genus.</title>
        <authorList>
            <person name="Tannieres-Laurent M."/>
            <person name="Sparks M.E."/>
            <person name="Blackburn M.B."/>
            <person name="Gundersen-Rindal D.E."/>
            <person name="Bon M.-C."/>
        </authorList>
    </citation>
    <scope>NUCLEOTIDE SEQUENCE [LARGE SCALE GENOMIC DNA]</scope>
    <source>
        <strain evidence="2">Pon4B</strain>
    </source>
</reference>
<name>A0ABS8J9P8_9GAMM</name>
<keyword evidence="2" id="KW-1185">Reference proteome</keyword>
<dbReference type="RefSeq" id="WP_230490674.1">
    <property type="nucleotide sequence ID" value="NZ_VOSN01000018.1"/>
</dbReference>
<evidence type="ECO:0000313" key="1">
    <source>
        <dbReference type="EMBL" id="MCC7660748.1"/>
    </source>
</evidence>
<accession>A0ABS8J9P8</accession>
<sequence>MSEQYGWQISDSRGNMVADHTVIMSRWLGSYDIGMIQWWGNPPHYWSHRIENIPFNGGTPYSYTVPTPGIVMPEGWGTAYAPPDIYCGPNYIDLSYNDTIRSYPDDLGIGLLLGMLTVHWGVYNA</sequence>
<protein>
    <submittedName>
        <fullName evidence="1">Uncharacterized protein</fullName>
    </submittedName>
</protein>
<organism evidence="1 2">
    <name type="scientific">Serratia montpellierensis</name>
    <dbReference type="NCBI Taxonomy" id="2598730"/>
    <lineage>
        <taxon>Bacteria</taxon>
        <taxon>Pseudomonadati</taxon>
        <taxon>Pseudomonadota</taxon>
        <taxon>Gammaproteobacteria</taxon>
        <taxon>Enterobacterales</taxon>
        <taxon>Yersiniaceae</taxon>
        <taxon>Serratia</taxon>
    </lineage>
</organism>
<proteinExistence type="predicted"/>
<dbReference type="EMBL" id="VOSO01000019">
    <property type="protein sequence ID" value="MCC7660748.1"/>
    <property type="molecule type" value="Genomic_DNA"/>
</dbReference>
<dbReference type="Proteomes" id="UP001199135">
    <property type="component" value="Unassembled WGS sequence"/>
</dbReference>
<gene>
    <name evidence="1" type="ORF">FUU20_18680</name>
</gene>